<feature type="transmembrane region" description="Helical" evidence="1">
    <location>
        <begin position="235"/>
        <end position="260"/>
    </location>
</feature>
<feature type="transmembrane region" description="Helical" evidence="1">
    <location>
        <begin position="182"/>
        <end position="207"/>
    </location>
</feature>
<feature type="domain" description="GP-PDE" evidence="2">
    <location>
        <begin position="368"/>
        <end position="594"/>
    </location>
</feature>
<feature type="transmembrane region" description="Helical" evidence="1">
    <location>
        <begin position="272"/>
        <end position="297"/>
    </location>
</feature>
<gene>
    <name evidence="3" type="ORF">M5X09_10585</name>
</gene>
<dbReference type="EMBL" id="JAMDLW010000012">
    <property type="protein sequence ID" value="MCY9520120.1"/>
    <property type="molecule type" value="Genomic_DNA"/>
</dbReference>
<organism evidence="3 4">
    <name type="scientific">Paenibacillus apiarius</name>
    <dbReference type="NCBI Taxonomy" id="46240"/>
    <lineage>
        <taxon>Bacteria</taxon>
        <taxon>Bacillati</taxon>
        <taxon>Bacillota</taxon>
        <taxon>Bacilli</taxon>
        <taxon>Bacillales</taxon>
        <taxon>Paenibacillaceae</taxon>
        <taxon>Paenibacillus</taxon>
    </lineage>
</organism>
<feature type="transmembrane region" description="Helical" evidence="1">
    <location>
        <begin position="83"/>
        <end position="111"/>
    </location>
</feature>
<feature type="transmembrane region" description="Helical" evidence="1">
    <location>
        <begin position="132"/>
        <end position="152"/>
    </location>
</feature>
<feature type="transmembrane region" description="Helical" evidence="1">
    <location>
        <begin position="33"/>
        <end position="56"/>
    </location>
</feature>
<keyword evidence="1" id="KW-0472">Membrane</keyword>
<dbReference type="PROSITE" id="PS51704">
    <property type="entry name" value="GP_PDE"/>
    <property type="match status" value="1"/>
</dbReference>
<dbReference type="SUPFAM" id="SSF51695">
    <property type="entry name" value="PLC-like phosphodiesterases"/>
    <property type="match status" value="1"/>
</dbReference>
<name>A0ABT4DRY7_9BACL</name>
<dbReference type="RefSeq" id="WP_087432278.1">
    <property type="nucleotide sequence ID" value="NZ_JAMDLV010000018.1"/>
</dbReference>
<protein>
    <submittedName>
        <fullName evidence="3">Glycerophosphodiester phosphodiesterase</fullName>
    </submittedName>
</protein>
<sequence length="608" mass="68276">MNAMTKPKKKSRLFSFRTTRDILQVWKHAHRPFLLFELAYKLMTVGLFIPLLSVIFNKMLDLGGFNAAANHDLLRFVFSRYGLLSLILMAPVAMMLIYTEFAVLIYIAYYGMQGKKARIRAVLLKALSRLPGLWRIGIFGLSLYLLLLVPLLDAGFGPSLLPNVTIPNFITGELLKTGFGTVMFLLFFLIVLVLNCLCIYALPILVLENTNRFWYAVWKSSRLFWKSKWSIVRAVLEWVLVFVLAVIVFLLVLTALLWLLPEDTGIPPAAVTTLGVIISIGVYALTLVMTPLFITLITRLYVKYSGKDAISIETDGLNATVWESRETRRGFIQSHRPKLATFGLLALIAIGWGVSALLTDVGEAKDEFIIMAHRGDVQSGVENTLGAFAGAIEAGADYIELDILQTKDHKLAVIHDENLKRLSGKNVNVFDLTLNELQKIPLRQGGFEGHVSSLDEVLEFAKGRIRLNIELKTHGHEYNYVPLFVDTVRRHKAENDIVVQSLEYDLIQQVKAAAPDLKVGYVIYATFAQLSRFEADFFVVEEAFARPRLVASAKLAGKPLYVWTVNDPERVEHFYTLGVDGIITDISADARDTIELLNEPILTADHKQ</sequence>
<keyword evidence="1" id="KW-1133">Transmembrane helix</keyword>
<keyword evidence="4" id="KW-1185">Reference proteome</keyword>
<evidence type="ECO:0000313" key="4">
    <source>
        <dbReference type="Proteomes" id="UP001207626"/>
    </source>
</evidence>
<dbReference type="Proteomes" id="UP001207626">
    <property type="component" value="Unassembled WGS sequence"/>
</dbReference>
<dbReference type="Gene3D" id="3.20.20.190">
    <property type="entry name" value="Phosphatidylinositol (PI) phosphodiesterase"/>
    <property type="match status" value="1"/>
</dbReference>
<evidence type="ECO:0000259" key="2">
    <source>
        <dbReference type="PROSITE" id="PS51704"/>
    </source>
</evidence>
<keyword evidence="1" id="KW-0812">Transmembrane</keyword>
<dbReference type="CDD" id="cd08579">
    <property type="entry name" value="GDPD_memb_like"/>
    <property type="match status" value="1"/>
</dbReference>
<accession>A0ABT4DRY7</accession>
<evidence type="ECO:0000313" key="3">
    <source>
        <dbReference type="EMBL" id="MCY9520120.1"/>
    </source>
</evidence>
<reference evidence="3 4" key="1">
    <citation type="submission" date="2022-05" db="EMBL/GenBank/DDBJ databases">
        <title>Genome Sequencing of Bee-Associated Microbes.</title>
        <authorList>
            <person name="Dunlap C."/>
        </authorList>
    </citation>
    <scope>NUCLEOTIDE SEQUENCE [LARGE SCALE GENOMIC DNA]</scope>
    <source>
        <strain evidence="3 4">NRRL NRS-1438</strain>
    </source>
</reference>
<comment type="caution">
    <text evidence="3">The sequence shown here is derived from an EMBL/GenBank/DDBJ whole genome shotgun (WGS) entry which is preliminary data.</text>
</comment>
<feature type="transmembrane region" description="Helical" evidence="1">
    <location>
        <begin position="339"/>
        <end position="358"/>
    </location>
</feature>
<dbReference type="InterPro" id="IPR030395">
    <property type="entry name" value="GP_PDE_dom"/>
</dbReference>
<dbReference type="InterPro" id="IPR017946">
    <property type="entry name" value="PLC-like_Pdiesterase_TIM-brl"/>
</dbReference>
<dbReference type="Pfam" id="PF10110">
    <property type="entry name" value="GPDPase_memb"/>
    <property type="match status" value="1"/>
</dbReference>
<dbReference type="InterPro" id="IPR018476">
    <property type="entry name" value="GlyceroP-diester-Pdiesterase_M"/>
</dbReference>
<proteinExistence type="predicted"/>
<dbReference type="Pfam" id="PF03009">
    <property type="entry name" value="GDPD"/>
    <property type="match status" value="1"/>
</dbReference>
<evidence type="ECO:0000256" key="1">
    <source>
        <dbReference type="SAM" id="Phobius"/>
    </source>
</evidence>
<dbReference type="PANTHER" id="PTHR46211:SF8">
    <property type="entry name" value="PHOSPHODIESTERASE"/>
    <property type="match status" value="1"/>
</dbReference>
<dbReference type="PANTHER" id="PTHR46211">
    <property type="entry name" value="GLYCEROPHOSPHORYL DIESTER PHOSPHODIESTERASE"/>
    <property type="match status" value="1"/>
</dbReference>